<dbReference type="AlphaFoldDB" id="A0A158KP39"/>
<accession>A0A158KP39</accession>
<keyword evidence="2" id="KW-1185">Reference proteome</keyword>
<evidence type="ECO:0000313" key="1">
    <source>
        <dbReference type="EMBL" id="SAL82360.1"/>
    </source>
</evidence>
<organism evidence="1 2">
    <name type="scientific">Caballeronia arvi</name>
    <dbReference type="NCBI Taxonomy" id="1777135"/>
    <lineage>
        <taxon>Bacteria</taxon>
        <taxon>Pseudomonadati</taxon>
        <taxon>Pseudomonadota</taxon>
        <taxon>Betaproteobacteria</taxon>
        <taxon>Burkholderiales</taxon>
        <taxon>Burkholderiaceae</taxon>
        <taxon>Caballeronia</taxon>
    </lineage>
</organism>
<comment type="caution">
    <text evidence="1">The sequence shown here is derived from an EMBL/GenBank/DDBJ whole genome shotgun (WGS) entry which is preliminary data.</text>
</comment>
<sequence length="61" mass="6514">MPAVVVAGNLKPRLLASRGFDLLSGLCLTTRFSARRVSSKSDRANLIAQLSDAPPNLDFKG</sequence>
<protein>
    <submittedName>
        <fullName evidence="1">Uncharacterized protein</fullName>
    </submittedName>
</protein>
<gene>
    <name evidence="1" type="ORF">AWB74_06243</name>
</gene>
<name>A0A158KP39_9BURK</name>
<reference evidence="1" key="1">
    <citation type="submission" date="2016-01" db="EMBL/GenBank/DDBJ databases">
        <authorList>
            <person name="Peeters C."/>
        </authorList>
    </citation>
    <scope>NUCLEOTIDE SEQUENCE [LARGE SCALE GENOMIC DNA]</scope>
    <source>
        <strain evidence="1">LMG 29317</strain>
    </source>
</reference>
<evidence type="ECO:0000313" key="2">
    <source>
        <dbReference type="Proteomes" id="UP000055019"/>
    </source>
</evidence>
<dbReference type="EMBL" id="FCOM02000041">
    <property type="protein sequence ID" value="SAL82360.1"/>
    <property type="molecule type" value="Genomic_DNA"/>
</dbReference>
<proteinExistence type="predicted"/>
<dbReference type="Proteomes" id="UP000055019">
    <property type="component" value="Unassembled WGS sequence"/>
</dbReference>